<keyword evidence="8" id="KW-0808">Transferase</keyword>
<protein>
    <recommendedName>
        <fullName evidence="4">Ribosomal RNA small subunit methyltransferase E</fullName>
        <ecNumber evidence="3">2.1.1.193</ecNumber>
    </recommendedName>
    <alternativeName>
        <fullName evidence="11">16S rRNA m3U1498 methyltransferase</fullName>
    </alternativeName>
</protein>
<dbReference type="PANTHER" id="PTHR30027">
    <property type="entry name" value="RIBOSOMAL RNA SMALL SUBUNIT METHYLTRANSFERASE E"/>
    <property type="match status" value="1"/>
</dbReference>
<accession>A0AAE5AHF3</accession>
<dbReference type="GO" id="GO:0005737">
    <property type="term" value="C:cytoplasm"/>
    <property type="evidence" value="ECO:0007669"/>
    <property type="project" value="UniProtKB-SubCell"/>
</dbReference>
<dbReference type="InterPro" id="IPR015947">
    <property type="entry name" value="PUA-like_sf"/>
</dbReference>
<sequence length="314" mass="36450">MKEKIVIKDNLYRVYMKNIKDINYLSSEQKHHLINVLRLKNGDFISIFNQIDGEFYAEIKFKGRNEYIVEKIYQLEKSPDKKNNKAYLCFSLLKLSNNSLVIEKATELGIDGLFPIISDKCIVRTINIEKINRIAIGATEQSNRLTIPNIYDVQTIHQNLDILINNKNNNIYNNIKSENNILNNNIKSENNIESCFNNKNTIIIFEIPSKIKLYQEINQKFLIKPLLEWIIEESSLKNRIKKIISNYFVYIGPEGGWSDKDRQTFIDYALISNNLSDNKTEFIVITVSENIMRAETACIAAASWICSLTKYLNS</sequence>
<dbReference type="EC" id="2.1.1.193" evidence="3"/>
<keyword evidence="7 15" id="KW-0489">Methyltransferase</keyword>
<gene>
    <name evidence="15" type="ORF">Lyticum_00686</name>
</gene>
<keyword evidence="9" id="KW-0949">S-adenosyl-L-methionine</keyword>
<evidence type="ECO:0000256" key="9">
    <source>
        <dbReference type="ARBA" id="ARBA00022691"/>
    </source>
</evidence>
<proteinExistence type="inferred from homology"/>
<dbReference type="Gene3D" id="2.40.240.20">
    <property type="entry name" value="Hypothetical PUA domain-like, domain 1"/>
    <property type="match status" value="1"/>
</dbReference>
<dbReference type="InterPro" id="IPR046886">
    <property type="entry name" value="RsmE_MTase_dom"/>
</dbReference>
<evidence type="ECO:0000313" key="16">
    <source>
        <dbReference type="Proteomes" id="UP001289135"/>
    </source>
</evidence>
<dbReference type="CDD" id="cd18084">
    <property type="entry name" value="RsmE-like"/>
    <property type="match status" value="1"/>
</dbReference>
<comment type="subcellular location">
    <subcellularLocation>
        <location evidence="1">Cytoplasm</location>
    </subcellularLocation>
</comment>
<evidence type="ECO:0000256" key="10">
    <source>
        <dbReference type="ARBA" id="ARBA00025699"/>
    </source>
</evidence>
<evidence type="ECO:0000259" key="13">
    <source>
        <dbReference type="Pfam" id="PF04452"/>
    </source>
</evidence>
<dbReference type="InterPro" id="IPR029028">
    <property type="entry name" value="Alpha/beta_knot_MTases"/>
</dbReference>
<evidence type="ECO:0000256" key="3">
    <source>
        <dbReference type="ARBA" id="ARBA00012328"/>
    </source>
</evidence>
<dbReference type="NCBIfam" id="TIGR00046">
    <property type="entry name" value="RsmE family RNA methyltransferase"/>
    <property type="match status" value="1"/>
</dbReference>
<evidence type="ECO:0000313" key="15">
    <source>
        <dbReference type="EMBL" id="MDZ5761505.1"/>
    </source>
</evidence>
<keyword evidence="6" id="KW-0698">rRNA processing</keyword>
<feature type="domain" description="Ribosomal RNA small subunit methyltransferase E methyltransferase" evidence="13">
    <location>
        <begin position="82"/>
        <end position="190"/>
    </location>
</feature>
<comment type="caution">
    <text evidence="15">The sequence shown here is derived from an EMBL/GenBank/DDBJ whole genome shotgun (WGS) entry which is preliminary data.</text>
</comment>
<keyword evidence="16" id="KW-1185">Reference proteome</keyword>
<dbReference type="AlphaFoldDB" id="A0AAE5AHF3"/>
<evidence type="ECO:0000256" key="6">
    <source>
        <dbReference type="ARBA" id="ARBA00022552"/>
    </source>
</evidence>
<dbReference type="InterPro" id="IPR046887">
    <property type="entry name" value="RsmE_PUA-like"/>
</dbReference>
<evidence type="ECO:0000256" key="11">
    <source>
        <dbReference type="ARBA" id="ARBA00033196"/>
    </source>
</evidence>
<dbReference type="SUPFAM" id="SSF75217">
    <property type="entry name" value="alpha/beta knot"/>
    <property type="match status" value="1"/>
</dbReference>
<dbReference type="Proteomes" id="UP001289135">
    <property type="component" value="Unassembled WGS sequence"/>
</dbReference>
<evidence type="ECO:0000256" key="7">
    <source>
        <dbReference type="ARBA" id="ARBA00022603"/>
    </source>
</evidence>
<dbReference type="Pfam" id="PF20260">
    <property type="entry name" value="PUA_4"/>
    <property type="match status" value="1"/>
</dbReference>
<feature type="domain" description="Ribosomal RNA small subunit methyltransferase E PUA-like" evidence="14">
    <location>
        <begin position="27"/>
        <end position="70"/>
    </location>
</feature>
<feature type="domain" description="Ribosomal RNA small subunit methyltransferase E methyltransferase" evidence="13">
    <location>
        <begin position="236"/>
        <end position="305"/>
    </location>
</feature>
<dbReference type="Pfam" id="PF04452">
    <property type="entry name" value="Methyltrans_RNA"/>
    <property type="match status" value="2"/>
</dbReference>
<organism evidence="15 16">
    <name type="scientific">Lyticum sinuosum</name>
    <dbReference type="NCBI Taxonomy" id="1332059"/>
    <lineage>
        <taxon>Bacteria</taxon>
        <taxon>Pseudomonadati</taxon>
        <taxon>Pseudomonadota</taxon>
        <taxon>Alphaproteobacteria</taxon>
        <taxon>Rickettsiales</taxon>
        <taxon>Lyticum</taxon>
    </lineage>
</organism>
<reference evidence="15" key="1">
    <citation type="submission" date="2023-02" db="EMBL/GenBank/DDBJ databases">
        <title>Host association and intracellularity evolved multiple times independently in the Rickettsiales.</title>
        <authorList>
            <person name="Castelli M."/>
            <person name="Nardi T."/>
            <person name="Gammuto L."/>
            <person name="Bellinzona G."/>
            <person name="Sabaneyeva E."/>
            <person name="Potekhin A."/>
            <person name="Serra V."/>
            <person name="Petroni G."/>
            <person name="Sassera D."/>
        </authorList>
    </citation>
    <scope>NUCLEOTIDE SEQUENCE</scope>
    <source>
        <strain evidence="15">USBL-36I1</strain>
    </source>
</reference>
<evidence type="ECO:0000256" key="5">
    <source>
        <dbReference type="ARBA" id="ARBA00022490"/>
    </source>
</evidence>
<dbReference type="GO" id="GO:0070475">
    <property type="term" value="P:rRNA base methylation"/>
    <property type="evidence" value="ECO:0007669"/>
    <property type="project" value="TreeGrafter"/>
</dbReference>
<dbReference type="InterPro" id="IPR029026">
    <property type="entry name" value="tRNA_m1G_MTases_N"/>
</dbReference>
<dbReference type="GO" id="GO:0070042">
    <property type="term" value="F:rRNA (uridine-N3-)-methyltransferase activity"/>
    <property type="evidence" value="ECO:0007669"/>
    <property type="project" value="TreeGrafter"/>
</dbReference>
<dbReference type="Gene3D" id="3.40.1280.10">
    <property type="match status" value="1"/>
</dbReference>
<keyword evidence="5" id="KW-0963">Cytoplasm</keyword>
<evidence type="ECO:0000256" key="2">
    <source>
        <dbReference type="ARBA" id="ARBA00005528"/>
    </source>
</evidence>
<evidence type="ECO:0000256" key="12">
    <source>
        <dbReference type="ARBA" id="ARBA00047944"/>
    </source>
</evidence>
<evidence type="ECO:0000256" key="1">
    <source>
        <dbReference type="ARBA" id="ARBA00004496"/>
    </source>
</evidence>
<dbReference type="InterPro" id="IPR006700">
    <property type="entry name" value="RsmE"/>
</dbReference>
<comment type="similarity">
    <text evidence="2">Belongs to the RNA methyltransferase RsmE family.</text>
</comment>
<comment type="function">
    <text evidence="10">Specifically methylates the N3 position of the uracil ring of uridine 1498 (m3U1498) in 16S rRNA. Acts on the fully assembled 30S ribosomal subunit.</text>
</comment>
<comment type="catalytic activity">
    <reaction evidence="12">
        <text>uridine(1498) in 16S rRNA + S-adenosyl-L-methionine = N(3)-methyluridine(1498) in 16S rRNA + S-adenosyl-L-homocysteine + H(+)</text>
        <dbReference type="Rhea" id="RHEA:42920"/>
        <dbReference type="Rhea" id="RHEA-COMP:10283"/>
        <dbReference type="Rhea" id="RHEA-COMP:10284"/>
        <dbReference type="ChEBI" id="CHEBI:15378"/>
        <dbReference type="ChEBI" id="CHEBI:57856"/>
        <dbReference type="ChEBI" id="CHEBI:59789"/>
        <dbReference type="ChEBI" id="CHEBI:65315"/>
        <dbReference type="ChEBI" id="CHEBI:74502"/>
        <dbReference type="EC" id="2.1.1.193"/>
    </reaction>
</comment>
<dbReference type="EMBL" id="JARGYU010000003">
    <property type="protein sequence ID" value="MDZ5761505.1"/>
    <property type="molecule type" value="Genomic_DNA"/>
</dbReference>
<dbReference type="SUPFAM" id="SSF88697">
    <property type="entry name" value="PUA domain-like"/>
    <property type="match status" value="1"/>
</dbReference>
<evidence type="ECO:0000259" key="14">
    <source>
        <dbReference type="Pfam" id="PF20260"/>
    </source>
</evidence>
<evidence type="ECO:0000256" key="4">
    <source>
        <dbReference type="ARBA" id="ARBA00013673"/>
    </source>
</evidence>
<dbReference type="PANTHER" id="PTHR30027:SF3">
    <property type="entry name" value="16S RRNA (URACIL(1498)-N(3))-METHYLTRANSFERASE"/>
    <property type="match status" value="1"/>
</dbReference>
<name>A0AAE5AHF3_9RICK</name>
<dbReference type="RefSeq" id="WP_322498930.1">
    <property type="nucleotide sequence ID" value="NZ_JARGYU010000003.1"/>
</dbReference>
<evidence type="ECO:0000256" key="8">
    <source>
        <dbReference type="ARBA" id="ARBA00022679"/>
    </source>
</evidence>